<accession>A0AAD1XP80</accession>
<sequence length="328" mass="39058">MAEEERIPFISLNQTKETLKFPKKKKIKLRKEQSSFNSIDMETRKKFLIKYANQNQTFTCVKNPSMNGRRHLKQDDKFLTTQTTAKYPQNKRIFRSPGATAKNYFFPNTLIKEEKSDQKRVRQHMNGFFSSKQKNQRIFSVELEKKSPEKRRRKFKLRKKDSFCFLTKSHQNDSNDSMAMKKREKKSIFSKFINCPRLNAQRISKIVKNQHNSRNKNISMSSYNHIEADRMLSPIMQKEDHFSLSRNIIPLNISDHMTVTDKIRQLNMRKKIKHPEGDTKVDKLLRTMVQENEHKEEIESKKRLSKIQLIELIKKRKSSIVKKYLGID</sequence>
<protein>
    <submittedName>
        <fullName evidence="1">Uncharacterized protein</fullName>
    </submittedName>
</protein>
<dbReference type="AlphaFoldDB" id="A0AAD1XP80"/>
<keyword evidence="2" id="KW-1185">Reference proteome</keyword>
<reference evidence="1" key="1">
    <citation type="submission" date="2023-07" db="EMBL/GenBank/DDBJ databases">
        <authorList>
            <consortium name="AG Swart"/>
            <person name="Singh M."/>
            <person name="Singh A."/>
            <person name="Seah K."/>
            <person name="Emmerich C."/>
        </authorList>
    </citation>
    <scope>NUCLEOTIDE SEQUENCE</scope>
    <source>
        <strain evidence="1">DP1</strain>
    </source>
</reference>
<proteinExistence type="predicted"/>
<dbReference type="EMBL" id="CAMPGE010017910">
    <property type="protein sequence ID" value="CAI2376353.1"/>
    <property type="molecule type" value="Genomic_DNA"/>
</dbReference>
<gene>
    <name evidence="1" type="ORF">ECRASSUSDP1_LOCUS17722</name>
</gene>
<organism evidence="1 2">
    <name type="scientific">Euplotes crassus</name>
    <dbReference type="NCBI Taxonomy" id="5936"/>
    <lineage>
        <taxon>Eukaryota</taxon>
        <taxon>Sar</taxon>
        <taxon>Alveolata</taxon>
        <taxon>Ciliophora</taxon>
        <taxon>Intramacronucleata</taxon>
        <taxon>Spirotrichea</taxon>
        <taxon>Hypotrichia</taxon>
        <taxon>Euplotida</taxon>
        <taxon>Euplotidae</taxon>
        <taxon>Moneuplotes</taxon>
    </lineage>
</organism>
<dbReference type="Proteomes" id="UP001295684">
    <property type="component" value="Unassembled WGS sequence"/>
</dbReference>
<evidence type="ECO:0000313" key="2">
    <source>
        <dbReference type="Proteomes" id="UP001295684"/>
    </source>
</evidence>
<evidence type="ECO:0000313" key="1">
    <source>
        <dbReference type="EMBL" id="CAI2376353.1"/>
    </source>
</evidence>
<comment type="caution">
    <text evidence="1">The sequence shown here is derived from an EMBL/GenBank/DDBJ whole genome shotgun (WGS) entry which is preliminary data.</text>
</comment>
<name>A0AAD1XP80_EUPCR</name>